<dbReference type="GO" id="GO:0005576">
    <property type="term" value="C:extracellular region"/>
    <property type="evidence" value="ECO:0007669"/>
    <property type="project" value="UniProtKB-SubCell"/>
</dbReference>
<dbReference type="Pfam" id="PF00700">
    <property type="entry name" value="Flagellin_C"/>
    <property type="match status" value="1"/>
</dbReference>
<evidence type="ECO:0000256" key="2">
    <source>
        <dbReference type="ARBA" id="ARBA00004613"/>
    </source>
</evidence>
<proteinExistence type="inferred from homology"/>
<keyword evidence="7" id="KW-0282">Flagellum</keyword>
<keyword evidence="8" id="KW-1185">Reference proteome</keyword>
<dbReference type="PANTHER" id="PTHR42792">
    <property type="entry name" value="FLAGELLIN"/>
    <property type="match status" value="1"/>
</dbReference>
<dbReference type="Pfam" id="PF00669">
    <property type="entry name" value="Flagellin_N"/>
    <property type="match status" value="1"/>
</dbReference>
<dbReference type="Proteomes" id="UP000286806">
    <property type="component" value="Unassembled WGS sequence"/>
</dbReference>
<dbReference type="NCBIfam" id="TIGR02550">
    <property type="entry name" value="flagell_flgL"/>
    <property type="match status" value="1"/>
</dbReference>
<evidence type="ECO:0000256" key="3">
    <source>
        <dbReference type="ARBA" id="ARBA00005709"/>
    </source>
</evidence>
<dbReference type="InterPro" id="IPR001492">
    <property type="entry name" value="Flagellin"/>
</dbReference>
<dbReference type="GO" id="GO:0071973">
    <property type="term" value="P:bacterial-type flagellum-dependent cell motility"/>
    <property type="evidence" value="ECO:0007669"/>
    <property type="project" value="InterPro"/>
</dbReference>
<dbReference type="Gene3D" id="1.20.1330.10">
    <property type="entry name" value="f41 fragment of flagellin, N-terminal domain"/>
    <property type="match status" value="1"/>
</dbReference>
<evidence type="ECO:0000259" key="5">
    <source>
        <dbReference type="Pfam" id="PF00669"/>
    </source>
</evidence>
<evidence type="ECO:0000256" key="4">
    <source>
        <dbReference type="ARBA" id="ARBA00023143"/>
    </source>
</evidence>
<evidence type="ECO:0000313" key="8">
    <source>
        <dbReference type="Proteomes" id="UP000286806"/>
    </source>
</evidence>
<dbReference type="RefSeq" id="WP_124703289.1">
    <property type="nucleotide sequence ID" value="NZ_BGOW01000002.1"/>
</dbReference>
<dbReference type="GO" id="GO:0005198">
    <property type="term" value="F:structural molecule activity"/>
    <property type="evidence" value="ECO:0007669"/>
    <property type="project" value="InterPro"/>
</dbReference>
<feature type="domain" description="Flagellin C-terminal" evidence="6">
    <location>
        <begin position="223"/>
        <end position="304"/>
    </location>
</feature>
<evidence type="ECO:0000259" key="6">
    <source>
        <dbReference type="Pfam" id="PF00700"/>
    </source>
</evidence>
<dbReference type="InterPro" id="IPR013384">
    <property type="entry name" value="Flagell_FlgL"/>
</dbReference>
<dbReference type="OrthoDB" id="9768249at2"/>
<dbReference type="GO" id="GO:0009424">
    <property type="term" value="C:bacterial-type flagellum hook"/>
    <property type="evidence" value="ECO:0007669"/>
    <property type="project" value="InterPro"/>
</dbReference>
<evidence type="ECO:0000256" key="1">
    <source>
        <dbReference type="ARBA" id="ARBA00004365"/>
    </source>
</evidence>
<accession>A0A401JA38</accession>
<keyword evidence="4" id="KW-0975">Bacterial flagellum</keyword>
<dbReference type="EMBL" id="BGOW01000002">
    <property type="protein sequence ID" value="GBL44434.1"/>
    <property type="molecule type" value="Genomic_DNA"/>
</dbReference>
<organism evidence="7 8">
    <name type="scientific">Sulfuriferula multivorans</name>
    <dbReference type="NCBI Taxonomy" id="1559896"/>
    <lineage>
        <taxon>Bacteria</taxon>
        <taxon>Pseudomonadati</taxon>
        <taxon>Pseudomonadota</taxon>
        <taxon>Betaproteobacteria</taxon>
        <taxon>Nitrosomonadales</taxon>
        <taxon>Sulfuricellaceae</taxon>
        <taxon>Sulfuriferula</taxon>
    </lineage>
</organism>
<dbReference type="AlphaFoldDB" id="A0A401JA38"/>
<sequence>MRISTSMIFQQGAAKISDLQTNLVKTQQQLSTGRRILTPADDPVAAARALDVTQSQSVNAQYATNRQTAVGSLTAVDSTLASVTSVLQDVKTQTVYAGNGTLSNSDRSNLATQLSSDLDQLLALANTTDGIGNYLFSGYQTGTQPFVKTATGAQYNGDQGQRQIQVDSSRQMAVSDSGQAIFQGNNQDVFKTLTDLITLLQTPVTTPAGSAALTAGLSTANGNIDQSLNNVLTTRASVGSRLRELDSLNSAGSSRDIQYSQTLSQLQDVDYAKAISQLTQQQTTLQAAQQSFVKIAGLSLFNYL</sequence>
<keyword evidence="7" id="KW-0969">Cilium</keyword>
<reference evidence="7 8" key="1">
    <citation type="journal article" date="2019" name="Front. Microbiol.">
        <title>Genomes of Neutrophilic Sulfur-Oxidizing Chemolithoautotrophs Representing 9 Proteobacterial Species From 8 Genera.</title>
        <authorList>
            <person name="Watanabe T."/>
            <person name="Kojima H."/>
            <person name="Umezawa K."/>
            <person name="Hori C."/>
            <person name="Takasuka T.E."/>
            <person name="Kato Y."/>
            <person name="Fukui M."/>
        </authorList>
    </citation>
    <scope>NUCLEOTIDE SEQUENCE [LARGE SCALE GENOMIC DNA]</scope>
    <source>
        <strain evidence="7 8">TTN</strain>
    </source>
</reference>
<dbReference type="InterPro" id="IPR001029">
    <property type="entry name" value="Flagellin_N"/>
</dbReference>
<evidence type="ECO:0000313" key="7">
    <source>
        <dbReference type="EMBL" id="GBL44434.1"/>
    </source>
</evidence>
<dbReference type="PANTHER" id="PTHR42792:SF1">
    <property type="entry name" value="FLAGELLAR HOOK-ASSOCIATED PROTEIN 3"/>
    <property type="match status" value="1"/>
</dbReference>
<keyword evidence="7" id="KW-0966">Cell projection</keyword>
<dbReference type="InterPro" id="IPR046358">
    <property type="entry name" value="Flagellin_C"/>
</dbReference>
<protein>
    <submittedName>
        <fullName evidence="7">Flagellar hook-associated protein FlgL</fullName>
    </submittedName>
</protein>
<gene>
    <name evidence="7" type="ORF">SFMTTN_0230</name>
</gene>
<feature type="domain" description="Flagellin N-terminal" evidence="5">
    <location>
        <begin position="3"/>
        <end position="141"/>
    </location>
</feature>
<comment type="similarity">
    <text evidence="3">Belongs to the bacterial flagellin family.</text>
</comment>
<name>A0A401JA38_9PROT</name>
<comment type="caution">
    <text evidence="7">The sequence shown here is derived from an EMBL/GenBank/DDBJ whole genome shotgun (WGS) entry which is preliminary data.</text>
</comment>
<dbReference type="SUPFAM" id="SSF64518">
    <property type="entry name" value="Phase 1 flagellin"/>
    <property type="match status" value="1"/>
</dbReference>
<comment type="subcellular location">
    <subcellularLocation>
        <location evidence="1">Bacterial flagellum</location>
    </subcellularLocation>
    <subcellularLocation>
        <location evidence="2">Secreted</location>
    </subcellularLocation>
</comment>